<proteinExistence type="predicted"/>
<dbReference type="AlphaFoldDB" id="A0AA35WIK0"/>
<organism evidence="1 2">
    <name type="scientific">Geodia barretti</name>
    <name type="common">Barrett's horny sponge</name>
    <dbReference type="NCBI Taxonomy" id="519541"/>
    <lineage>
        <taxon>Eukaryota</taxon>
        <taxon>Metazoa</taxon>
        <taxon>Porifera</taxon>
        <taxon>Demospongiae</taxon>
        <taxon>Heteroscleromorpha</taxon>
        <taxon>Tetractinellida</taxon>
        <taxon>Astrophorina</taxon>
        <taxon>Geodiidae</taxon>
        <taxon>Geodia</taxon>
    </lineage>
</organism>
<evidence type="ECO:0000313" key="1">
    <source>
        <dbReference type="EMBL" id="CAI8018461.1"/>
    </source>
</evidence>
<dbReference type="EMBL" id="CASHTH010001689">
    <property type="protein sequence ID" value="CAI8018461.1"/>
    <property type="molecule type" value="Genomic_DNA"/>
</dbReference>
<evidence type="ECO:0000313" key="2">
    <source>
        <dbReference type="Proteomes" id="UP001174909"/>
    </source>
</evidence>
<accession>A0AA35WIK0</accession>
<dbReference type="Proteomes" id="UP001174909">
    <property type="component" value="Unassembled WGS sequence"/>
</dbReference>
<sequence>NKQGSETCCVGYLSPLLYYIGSSLLLCSYSHAFGLRWLSGCLFITQCATSICTYL</sequence>
<gene>
    <name evidence="1" type="ORF">GBAR_LOCUS11207</name>
</gene>
<keyword evidence="2" id="KW-1185">Reference proteome</keyword>
<protein>
    <submittedName>
        <fullName evidence="1">Uncharacterized protein</fullName>
    </submittedName>
</protein>
<feature type="non-terminal residue" evidence="1">
    <location>
        <position position="55"/>
    </location>
</feature>
<comment type="caution">
    <text evidence="1">The sequence shown here is derived from an EMBL/GenBank/DDBJ whole genome shotgun (WGS) entry which is preliminary data.</text>
</comment>
<reference evidence="1" key="1">
    <citation type="submission" date="2023-03" db="EMBL/GenBank/DDBJ databases">
        <authorList>
            <person name="Steffen K."/>
            <person name="Cardenas P."/>
        </authorList>
    </citation>
    <scope>NUCLEOTIDE SEQUENCE</scope>
</reference>
<name>A0AA35WIK0_GEOBA</name>